<dbReference type="EMBL" id="CAVNYO010000138">
    <property type="protein sequence ID" value="CAK5268119.1"/>
    <property type="molecule type" value="Genomic_DNA"/>
</dbReference>
<reference evidence="2" key="1">
    <citation type="submission" date="2023-11" db="EMBL/GenBank/DDBJ databases">
        <authorList>
            <person name="De Vega J J."/>
            <person name="De Vega J J."/>
        </authorList>
    </citation>
    <scope>NUCLEOTIDE SEQUENCE</scope>
</reference>
<keyword evidence="3" id="KW-1185">Reference proteome</keyword>
<evidence type="ECO:0000256" key="1">
    <source>
        <dbReference type="SAM" id="MobiDB-lite"/>
    </source>
</evidence>
<proteinExistence type="predicted"/>
<evidence type="ECO:0000313" key="2">
    <source>
        <dbReference type="EMBL" id="CAK5268119.1"/>
    </source>
</evidence>
<protein>
    <submittedName>
        <fullName evidence="2">Uncharacterized protein</fullName>
    </submittedName>
</protein>
<comment type="caution">
    <text evidence="2">The sequence shown here is derived from an EMBL/GenBank/DDBJ whole genome shotgun (WGS) entry which is preliminary data.</text>
</comment>
<gene>
    <name evidence="2" type="ORF">MYCIT1_LOCUS11180</name>
</gene>
<accession>A0AAD2JY06</accession>
<evidence type="ECO:0000313" key="3">
    <source>
        <dbReference type="Proteomes" id="UP001295794"/>
    </source>
</evidence>
<sequence>MGVLRSNPGLSGPYIGAQFLAFFCPPTLLMSLTRIPFPPPGLGPEPPRSPRRLRASFALAVIPEIPVTEEAEYDDCAVLSPRSPLSTVSERGEDEDVPDSPQSLNFASGTLNGRVDSIELFCESLTKRVNGLKQQLDEMRIDVVGLEGTIQGIEKSRAGSPPH</sequence>
<dbReference type="Proteomes" id="UP001295794">
    <property type="component" value="Unassembled WGS sequence"/>
</dbReference>
<dbReference type="AlphaFoldDB" id="A0AAD2JY06"/>
<organism evidence="2 3">
    <name type="scientific">Mycena citricolor</name>
    <dbReference type="NCBI Taxonomy" id="2018698"/>
    <lineage>
        <taxon>Eukaryota</taxon>
        <taxon>Fungi</taxon>
        <taxon>Dikarya</taxon>
        <taxon>Basidiomycota</taxon>
        <taxon>Agaricomycotina</taxon>
        <taxon>Agaricomycetes</taxon>
        <taxon>Agaricomycetidae</taxon>
        <taxon>Agaricales</taxon>
        <taxon>Marasmiineae</taxon>
        <taxon>Mycenaceae</taxon>
        <taxon>Mycena</taxon>
    </lineage>
</organism>
<feature type="region of interest" description="Disordered" evidence="1">
    <location>
        <begin position="83"/>
        <end position="105"/>
    </location>
</feature>
<name>A0AAD2JY06_9AGAR</name>